<feature type="region of interest" description="Disordered" evidence="1">
    <location>
        <begin position="1"/>
        <end position="23"/>
    </location>
</feature>
<accession>A0A0B7BWF7</accession>
<reference evidence="2" key="1">
    <citation type="submission" date="2014-12" db="EMBL/GenBank/DDBJ databases">
        <title>Insight into the proteome of Arion vulgaris.</title>
        <authorList>
            <person name="Aradska J."/>
            <person name="Bulat T."/>
            <person name="Smidak R."/>
            <person name="Sarate P."/>
            <person name="Gangsoo J."/>
            <person name="Sialana F."/>
            <person name="Bilban M."/>
            <person name="Lubec G."/>
        </authorList>
    </citation>
    <scope>NUCLEOTIDE SEQUENCE</scope>
    <source>
        <tissue evidence="2">Skin</tissue>
    </source>
</reference>
<name>A0A0B7BWF7_9EUPU</name>
<feature type="non-terminal residue" evidence="2">
    <location>
        <position position="55"/>
    </location>
</feature>
<feature type="compositionally biased region" description="Polar residues" evidence="1">
    <location>
        <begin position="1"/>
        <end position="11"/>
    </location>
</feature>
<gene>
    <name evidence="2" type="primary">ORF216036</name>
</gene>
<evidence type="ECO:0000313" key="2">
    <source>
        <dbReference type="EMBL" id="CEK97524.1"/>
    </source>
</evidence>
<proteinExistence type="predicted"/>
<dbReference type="EMBL" id="HACG01050659">
    <property type="protein sequence ID" value="CEK97524.1"/>
    <property type="molecule type" value="Transcribed_RNA"/>
</dbReference>
<dbReference type="AlphaFoldDB" id="A0A0B7BWF7"/>
<protein>
    <submittedName>
        <fullName evidence="2">Uncharacterized protein</fullName>
    </submittedName>
</protein>
<evidence type="ECO:0000256" key="1">
    <source>
        <dbReference type="SAM" id="MobiDB-lite"/>
    </source>
</evidence>
<sequence>MKSKQNNNTKTVNRRKIKKPEGASYERNYHLRLAPSNPGKDFIYLGSIFSANGRI</sequence>
<organism evidence="2">
    <name type="scientific">Arion vulgaris</name>
    <dbReference type="NCBI Taxonomy" id="1028688"/>
    <lineage>
        <taxon>Eukaryota</taxon>
        <taxon>Metazoa</taxon>
        <taxon>Spiralia</taxon>
        <taxon>Lophotrochozoa</taxon>
        <taxon>Mollusca</taxon>
        <taxon>Gastropoda</taxon>
        <taxon>Heterobranchia</taxon>
        <taxon>Euthyneura</taxon>
        <taxon>Panpulmonata</taxon>
        <taxon>Eupulmonata</taxon>
        <taxon>Stylommatophora</taxon>
        <taxon>Helicina</taxon>
        <taxon>Arionoidea</taxon>
        <taxon>Arionidae</taxon>
        <taxon>Arion</taxon>
    </lineage>
</organism>